<feature type="region of interest" description="Disordered" evidence="1">
    <location>
        <begin position="543"/>
        <end position="570"/>
    </location>
</feature>
<dbReference type="SUPFAM" id="SSF49879">
    <property type="entry name" value="SMAD/FHA domain"/>
    <property type="match status" value="1"/>
</dbReference>
<feature type="region of interest" description="Disordered" evidence="1">
    <location>
        <begin position="217"/>
        <end position="287"/>
    </location>
</feature>
<dbReference type="InterPro" id="IPR008984">
    <property type="entry name" value="SMAD_FHA_dom_sf"/>
</dbReference>
<dbReference type="Proteomes" id="UP000002482">
    <property type="component" value="Chromosome"/>
</dbReference>
<evidence type="ECO:0000313" key="5">
    <source>
        <dbReference type="Proteomes" id="UP000002482"/>
    </source>
</evidence>
<dbReference type="InterPro" id="IPR017735">
    <property type="entry name" value="T6SS_FHA"/>
</dbReference>
<evidence type="ECO:0000259" key="3">
    <source>
        <dbReference type="Pfam" id="PF20232"/>
    </source>
</evidence>
<dbReference type="KEGG" id="aaa:Acav_1507"/>
<sequence>MDKVELRVIRHADEAVDRLWTAVFGVAGGTIGRGGQNKLVLSDGDAGVARVHAMVRIESEAAFIANLCERRSIFVAGAEVRSGEEVRLSVGDEVRIGPYVLHSVVPGSPFVPVAAAPAPAAVPAPAPVSAPSPVAIPSPPVAAASEPVSVAAPVANVPQGEGLPVAPSQPVAMPVTGMGDGLAAVASSAEDDDNPFAMLGRVEGPAIAAVAPSQAPVASPTASSVPAPASAPAFSSVPTATPAPPAGSAPVPVPDEAHGFATSPAPVPAGPGGQGNAWPPAVPQDRPAAAPRALVIPEDFDLFAADPRKSEEKKDAWGSGLQAKSLSEIANMRHDELLQSLPASGAKFAHDMDNPAHAGLPKALDPRDELDPLRLFTGDSDATPALVPERSAMALGSGSDLSQSFSLPRGVQAPVGQGLPGAAPAPGGPVPIAQGAGTGPGMASAAPSAPPLDGLQRVEGLDLGAFGSGATSADPLGWPPVESGPVAAPAPAPVAADALLQAMPSGLAAGDARAVAIEEVPLAHVPAAAGAVPAPVPAPAPTMAPAPIQATAPAPAAPHGPAREEGSAKSPLVPVLPELEAASPAELQSLIAAFLDGAGVLQKKVEPQKLSPEFMRSFGEAFRVAVQGTIDLLAARSEIKREFRAGVTVISSGANNPLKFLPTPEGVVMQMIGQNFPGFMKPIPAMQEAYDDLRVHQVALMAGLRAAYAEALERFDPAALEQRTDVTGGVFGKLSATSRKAALWDEYKRNFAEIRRGAEDDLAAFSGQAFLEAYENAEAAAKART</sequence>
<dbReference type="RefSeq" id="WP_013593951.1">
    <property type="nucleotide sequence ID" value="NC_015138.1"/>
</dbReference>
<dbReference type="Pfam" id="PF20232">
    <property type="entry name" value="T6SS_FHA_C"/>
    <property type="match status" value="1"/>
</dbReference>
<evidence type="ECO:0000256" key="1">
    <source>
        <dbReference type="SAM" id="MobiDB-lite"/>
    </source>
</evidence>
<dbReference type="HOGENOM" id="CLU_382538_0_0_4"/>
<reference evidence="4" key="1">
    <citation type="submission" date="2011-02" db="EMBL/GenBank/DDBJ databases">
        <title>Complete sequence of Acidovorax avenae subsp. avenae ATCC 19860.</title>
        <authorList>
            <consortium name="US DOE Joint Genome Institute"/>
            <person name="Lucas S."/>
            <person name="Copeland A."/>
            <person name="Lapidus A."/>
            <person name="Cheng J.-F."/>
            <person name="Goodwin L."/>
            <person name="Pitluck S."/>
            <person name="Chertkov O."/>
            <person name="Held B."/>
            <person name="Detter J.C."/>
            <person name="Han C."/>
            <person name="Tapia R."/>
            <person name="Land M."/>
            <person name="Hauser L."/>
            <person name="Kyrpides N."/>
            <person name="Ivanova N."/>
            <person name="Ovchinnikova G."/>
            <person name="Pagani I."/>
            <person name="Gordon S."/>
            <person name="Woyke T."/>
        </authorList>
    </citation>
    <scope>NUCLEOTIDE SEQUENCE</scope>
    <source>
        <strain evidence="4">ATCC 19860</strain>
    </source>
</reference>
<dbReference type="OrthoDB" id="273564at2"/>
<proteinExistence type="predicted"/>
<dbReference type="Pfam" id="PF00498">
    <property type="entry name" value="FHA"/>
    <property type="match status" value="1"/>
</dbReference>
<dbReference type="EMBL" id="CP002521">
    <property type="protein sequence ID" value="ADX45429.1"/>
    <property type="molecule type" value="Genomic_DNA"/>
</dbReference>
<feature type="domain" description="FHA" evidence="2">
    <location>
        <begin position="30"/>
        <end position="97"/>
    </location>
</feature>
<feature type="domain" description="Type VI secretion system FHA" evidence="3">
    <location>
        <begin position="597"/>
        <end position="776"/>
    </location>
</feature>
<dbReference type="SMR" id="F0Q327"/>
<accession>F0Q327</accession>
<dbReference type="GeneID" id="34236755"/>
<evidence type="ECO:0000313" key="4">
    <source>
        <dbReference type="EMBL" id="ADX45429.1"/>
    </source>
</evidence>
<keyword evidence="5" id="KW-1185">Reference proteome</keyword>
<dbReference type="InterPro" id="IPR000253">
    <property type="entry name" value="FHA_dom"/>
</dbReference>
<dbReference type="Gene3D" id="2.60.200.20">
    <property type="match status" value="1"/>
</dbReference>
<gene>
    <name evidence="4" type="ordered locus">Acav_1507</name>
</gene>
<dbReference type="AlphaFoldDB" id="F0Q327"/>
<dbReference type="InterPro" id="IPR046883">
    <property type="entry name" value="T6SS_FHA_C"/>
</dbReference>
<dbReference type="CDD" id="cd00060">
    <property type="entry name" value="FHA"/>
    <property type="match status" value="1"/>
</dbReference>
<feature type="compositionally biased region" description="Pro residues" evidence="1">
    <location>
        <begin position="241"/>
        <end position="253"/>
    </location>
</feature>
<feature type="compositionally biased region" description="Low complexity" evidence="1">
    <location>
        <begin position="545"/>
        <end position="560"/>
    </location>
</feature>
<dbReference type="NCBIfam" id="TIGR03354">
    <property type="entry name" value="VI_FHA"/>
    <property type="match status" value="1"/>
</dbReference>
<organism evidence="4 5">
    <name type="scientific">Paracidovorax avenae (strain ATCC 19860 / DSM 7227 / CCUG 15838 / JCM 20985 / LMG 2117 / NCPPB 1011)</name>
    <name type="common">Acidovorax avenae</name>
    <dbReference type="NCBI Taxonomy" id="643561"/>
    <lineage>
        <taxon>Bacteria</taxon>
        <taxon>Pseudomonadati</taxon>
        <taxon>Pseudomonadota</taxon>
        <taxon>Betaproteobacteria</taxon>
        <taxon>Burkholderiales</taxon>
        <taxon>Comamonadaceae</taxon>
        <taxon>Paracidovorax</taxon>
    </lineage>
</organism>
<feature type="compositionally biased region" description="Low complexity" evidence="1">
    <location>
        <begin position="217"/>
        <end position="240"/>
    </location>
</feature>
<name>F0Q327_PARA1</name>
<evidence type="ECO:0000259" key="2">
    <source>
        <dbReference type="Pfam" id="PF00498"/>
    </source>
</evidence>
<protein>
    <submittedName>
        <fullName evidence="4">FHA domain containing protein</fullName>
    </submittedName>
</protein>